<proteinExistence type="predicted"/>
<dbReference type="AlphaFoldDB" id="A0A139ID84"/>
<accession>A0A139ID84</accession>
<organism evidence="1 2">
    <name type="scientific">Pseudocercospora musae</name>
    <dbReference type="NCBI Taxonomy" id="113226"/>
    <lineage>
        <taxon>Eukaryota</taxon>
        <taxon>Fungi</taxon>
        <taxon>Dikarya</taxon>
        <taxon>Ascomycota</taxon>
        <taxon>Pezizomycotina</taxon>
        <taxon>Dothideomycetes</taxon>
        <taxon>Dothideomycetidae</taxon>
        <taxon>Mycosphaerellales</taxon>
        <taxon>Mycosphaerellaceae</taxon>
        <taxon>Pseudocercospora</taxon>
    </lineage>
</organism>
<sequence length="94" mass="9918">MRGDRAEVRSAANMGDGCSEMLLAHDKTTAIPAQFLAFALPTPPSPEPSRLAASDLHSLQQSILPHSIPNPILSSTYRATGDISSTATLSDIDD</sequence>
<comment type="caution">
    <text evidence="1">The sequence shown here is derived from an EMBL/GenBank/DDBJ whole genome shotgun (WGS) entry which is preliminary data.</text>
</comment>
<gene>
    <name evidence="1" type="ORF">AC579_5210</name>
</gene>
<evidence type="ECO:0000313" key="1">
    <source>
        <dbReference type="EMBL" id="KXT12727.1"/>
    </source>
</evidence>
<protein>
    <submittedName>
        <fullName evidence="1">Uncharacterized protein</fullName>
    </submittedName>
</protein>
<keyword evidence="2" id="KW-1185">Reference proteome</keyword>
<reference evidence="1 2" key="1">
    <citation type="submission" date="2015-07" db="EMBL/GenBank/DDBJ databases">
        <title>Comparative genomics of the Sigatoka disease complex on banana suggests a link between parallel evolutionary changes in Pseudocercospora fijiensis and Pseudocercospora eumusae and increased virulence on the banana host.</title>
        <authorList>
            <person name="Chang T.-C."/>
            <person name="Salvucci A."/>
            <person name="Crous P.W."/>
            <person name="Stergiopoulos I."/>
        </authorList>
    </citation>
    <scope>NUCLEOTIDE SEQUENCE [LARGE SCALE GENOMIC DNA]</scope>
    <source>
        <strain evidence="1 2">CBS 116634</strain>
    </source>
</reference>
<evidence type="ECO:0000313" key="2">
    <source>
        <dbReference type="Proteomes" id="UP000073492"/>
    </source>
</evidence>
<name>A0A139ID84_9PEZI</name>
<dbReference type="EMBL" id="LFZO01000142">
    <property type="protein sequence ID" value="KXT12727.1"/>
    <property type="molecule type" value="Genomic_DNA"/>
</dbReference>
<dbReference type="Proteomes" id="UP000073492">
    <property type="component" value="Unassembled WGS sequence"/>
</dbReference>